<dbReference type="PANTHER" id="PTHR22943:SF242">
    <property type="entry name" value="SEVEN TM RECEPTOR"/>
    <property type="match status" value="1"/>
</dbReference>
<keyword evidence="3" id="KW-1185">Reference proteome</keyword>
<dbReference type="GO" id="GO:0038022">
    <property type="term" value="F:G protein-coupled olfactory receptor activity"/>
    <property type="evidence" value="ECO:0007669"/>
    <property type="project" value="TreeGrafter"/>
</dbReference>
<feature type="transmembrane region" description="Helical" evidence="1">
    <location>
        <begin position="207"/>
        <end position="235"/>
    </location>
</feature>
<reference evidence="3" key="1">
    <citation type="submission" date="2011-07" db="EMBL/GenBank/DDBJ databases">
        <authorList>
            <consortium name="Caenorhabditis brenneri Sequencing and Analysis Consortium"/>
            <person name="Wilson R.K."/>
        </authorList>
    </citation>
    <scope>NUCLEOTIDE SEQUENCE [LARGE SCALE GENOMIC DNA]</scope>
    <source>
        <strain evidence="3">PB2801</strain>
    </source>
</reference>
<evidence type="ECO:0000313" key="3">
    <source>
        <dbReference type="Proteomes" id="UP000008068"/>
    </source>
</evidence>
<feature type="transmembrane region" description="Helical" evidence="1">
    <location>
        <begin position="21"/>
        <end position="47"/>
    </location>
</feature>
<accession>G0PKQ7</accession>
<dbReference type="GO" id="GO:0005886">
    <property type="term" value="C:plasma membrane"/>
    <property type="evidence" value="ECO:0007669"/>
    <property type="project" value="TreeGrafter"/>
</dbReference>
<dbReference type="InterPro" id="IPR019423">
    <property type="entry name" value="7TM_GPCR_serpentine_rcpt_Srj"/>
</dbReference>
<dbReference type="OrthoDB" id="5841089at2759"/>
<keyword evidence="1" id="KW-1133">Transmembrane helix</keyword>
<evidence type="ECO:0000313" key="2">
    <source>
        <dbReference type="EMBL" id="EGT32929.1"/>
    </source>
</evidence>
<dbReference type="STRING" id="135651.G0PKQ7"/>
<name>G0PKQ7_CAEBE</name>
<protein>
    <submittedName>
        <fullName evidence="2">Uncharacterized protein</fullName>
    </submittedName>
</protein>
<proteinExistence type="predicted"/>
<dbReference type="EMBL" id="GL380914">
    <property type="protein sequence ID" value="EGT32929.1"/>
    <property type="molecule type" value="Genomic_DNA"/>
</dbReference>
<feature type="transmembrane region" description="Helical" evidence="1">
    <location>
        <begin position="67"/>
        <end position="89"/>
    </location>
</feature>
<keyword evidence="1" id="KW-0812">Transmembrane</keyword>
<dbReference type="HOGENOM" id="CLU_767751_0_0_1"/>
<dbReference type="InParanoid" id="G0PKQ7"/>
<dbReference type="eggNOG" id="ENOG502T02H">
    <property type="taxonomic scope" value="Eukaryota"/>
</dbReference>
<evidence type="ECO:0000256" key="1">
    <source>
        <dbReference type="SAM" id="Phobius"/>
    </source>
</evidence>
<dbReference type="Proteomes" id="UP000008068">
    <property type="component" value="Unassembled WGS sequence"/>
</dbReference>
<dbReference type="AlphaFoldDB" id="G0PKQ7"/>
<sequence length="273" mass="30862">MHIYGACVLIYSDSFLKSEKLVAFILVGMYCATFGLCILLLATHFVYRYFAICRPQNIHHFRGSNLFRVYSIPVFFSALWFTSVTILMAPTQLKSQYMRNSINETYQEDTLEVGYIALLYYYASSSGNLVISYQDVLAAVVPGVVMYTDKTGNFVVCWGDFISAFFTCGIMEVCIGTMAFCGWKTYWTLRRARDSMSAKTKELNNQLFKTLIIQTLVPICTLFTPVGSLIILPMFSVGVGKLANAPSFYAGFYPAVDALIIIFMIRDFRETVL</sequence>
<dbReference type="GO" id="GO:0042048">
    <property type="term" value="P:olfactory behavior"/>
    <property type="evidence" value="ECO:0007669"/>
    <property type="project" value="TreeGrafter"/>
</dbReference>
<keyword evidence="1" id="KW-0472">Membrane</keyword>
<feature type="transmembrane region" description="Helical" evidence="1">
    <location>
        <begin position="161"/>
        <end position="186"/>
    </location>
</feature>
<dbReference type="PANTHER" id="PTHR22943">
    <property type="entry name" value="7-TRANSMEMBRANE DOMAIN RECEPTOR C.ELEGANS"/>
    <property type="match status" value="1"/>
</dbReference>
<dbReference type="SUPFAM" id="SSF81321">
    <property type="entry name" value="Family A G protein-coupled receptor-like"/>
    <property type="match status" value="1"/>
</dbReference>
<feature type="non-terminal residue" evidence="2">
    <location>
        <position position="273"/>
    </location>
</feature>
<dbReference type="Pfam" id="PF10319">
    <property type="entry name" value="7TM_GPCR_Srj"/>
    <property type="match status" value="1"/>
</dbReference>
<dbReference type="InterPro" id="IPR019428">
    <property type="entry name" value="7TM_GPCR_serpentine_rcpt_Str"/>
</dbReference>
<feature type="transmembrane region" description="Helical" evidence="1">
    <location>
        <begin position="247"/>
        <end position="265"/>
    </location>
</feature>
<dbReference type="Pfam" id="PF10326">
    <property type="entry name" value="7TM_GPCR_Str"/>
    <property type="match status" value="1"/>
</dbReference>
<gene>
    <name evidence="2" type="ORF">CAEBREN_28474</name>
</gene>
<organism evidence="3">
    <name type="scientific">Caenorhabditis brenneri</name>
    <name type="common">Nematode worm</name>
    <dbReference type="NCBI Taxonomy" id="135651"/>
    <lineage>
        <taxon>Eukaryota</taxon>
        <taxon>Metazoa</taxon>
        <taxon>Ecdysozoa</taxon>
        <taxon>Nematoda</taxon>
        <taxon>Chromadorea</taxon>
        <taxon>Rhabditida</taxon>
        <taxon>Rhabditina</taxon>
        <taxon>Rhabditomorpha</taxon>
        <taxon>Rhabditoidea</taxon>
        <taxon>Rhabditidae</taxon>
        <taxon>Peloderinae</taxon>
        <taxon>Caenorhabditis</taxon>
    </lineage>
</organism>
<dbReference type="Gene3D" id="1.20.1070.10">
    <property type="entry name" value="Rhodopsin 7-helix transmembrane proteins"/>
    <property type="match status" value="1"/>
</dbReference>